<evidence type="ECO:0000259" key="11">
    <source>
        <dbReference type="PROSITE" id="PS51918"/>
    </source>
</evidence>
<dbReference type="SUPFAM" id="SSF102114">
    <property type="entry name" value="Radical SAM enzymes"/>
    <property type="match status" value="1"/>
</dbReference>
<reference evidence="12 13" key="1">
    <citation type="submission" date="2016-03" db="EMBL/GenBank/DDBJ databases">
        <title>Speciation and ecological success in dimly lit waters: horizontal gene transfer in a green sulfur bacteria bloom unveiled by metagenomic assembly.</title>
        <authorList>
            <person name="Llorens-Mares T."/>
            <person name="Liu Z."/>
            <person name="Allen L.Z."/>
            <person name="Rusch D.B."/>
            <person name="Craig M.T."/>
            <person name="Dupont C.L."/>
            <person name="Bryant D.A."/>
            <person name="Casamayor E.O."/>
        </authorList>
    </citation>
    <scope>NUCLEOTIDE SEQUENCE [LARGE SCALE GENOMIC DNA]</scope>
    <source>
        <strain evidence="12">CIII</strain>
    </source>
</reference>
<feature type="domain" description="MTTase N-terminal" evidence="10">
    <location>
        <begin position="8"/>
        <end position="124"/>
    </location>
</feature>
<dbReference type="SFLD" id="SFLDF00274">
    <property type="entry name" value="ribosomal_protein_S12_methylth"/>
    <property type="match status" value="1"/>
</dbReference>
<evidence type="ECO:0000313" key="13">
    <source>
        <dbReference type="Proteomes" id="UP000076481"/>
    </source>
</evidence>
<dbReference type="Gene3D" id="2.40.50.140">
    <property type="entry name" value="Nucleic acid-binding proteins"/>
    <property type="match status" value="1"/>
</dbReference>
<dbReference type="PANTHER" id="PTHR43837:SF1">
    <property type="entry name" value="RIBOSOMAL PROTEIN US12 METHYLTHIOTRANSFERASE RIMO"/>
    <property type="match status" value="1"/>
</dbReference>
<keyword evidence="12" id="KW-0687">Ribonucleoprotein</keyword>
<dbReference type="SFLD" id="SFLDG01061">
    <property type="entry name" value="methylthiotransferase"/>
    <property type="match status" value="1"/>
</dbReference>
<dbReference type="PANTHER" id="PTHR43837">
    <property type="entry name" value="RIBOSOMAL PROTEIN S12 METHYLTHIOTRANSFERASE RIMO"/>
    <property type="match status" value="1"/>
</dbReference>
<dbReference type="Gene3D" id="3.40.50.12160">
    <property type="entry name" value="Methylthiotransferase, N-terminal domain"/>
    <property type="match status" value="1"/>
</dbReference>
<dbReference type="GO" id="GO:0046872">
    <property type="term" value="F:metal ion binding"/>
    <property type="evidence" value="ECO:0007669"/>
    <property type="project" value="UniProtKB-KW"/>
</dbReference>
<dbReference type="EMBL" id="LVWG01000032">
    <property type="protein sequence ID" value="KZK73934.1"/>
    <property type="molecule type" value="Genomic_DNA"/>
</dbReference>
<feature type="binding site" evidence="8">
    <location>
        <position position="155"/>
    </location>
    <ligand>
        <name>[4Fe-4S] cluster</name>
        <dbReference type="ChEBI" id="CHEBI:49883"/>
        <label>2</label>
        <note>4Fe-4S-S-AdoMet</note>
    </ligand>
</feature>
<feature type="domain" description="TRAM" evidence="9">
    <location>
        <begin position="366"/>
        <end position="437"/>
    </location>
</feature>
<dbReference type="GO" id="GO:0103039">
    <property type="term" value="F:protein methylthiotransferase activity"/>
    <property type="evidence" value="ECO:0007669"/>
    <property type="project" value="UniProtKB-EC"/>
</dbReference>
<comment type="caution">
    <text evidence="12">The sequence shown here is derived from an EMBL/GenBank/DDBJ whole genome shotgun (WGS) entry which is preliminary data.</text>
</comment>
<evidence type="ECO:0000259" key="9">
    <source>
        <dbReference type="PROSITE" id="PS50926"/>
    </source>
</evidence>
<dbReference type="Pfam" id="PF00919">
    <property type="entry name" value="UPF0004"/>
    <property type="match status" value="1"/>
</dbReference>
<dbReference type="NCBIfam" id="TIGR00089">
    <property type="entry name" value="MiaB/RimO family radical SAM methylthiotransferase"/>
    <property type="match status" value="1"/>
</dbReference>
<comment type="subcellular location">
    <subcellularLocation>
        <location evidence="8">Cytoplasm</location>
    </subcellularLocation>
</comment>
<keyword evidence="7 8" id="KW-0411">Iron-sulfur</keyword>
<evidence type="ECO:0000256" key="2">
    <source>
        <dbReference type="ARBA" id="ARBA00022490"/>
    </source>
</evidence>
<dbReference type="InterPro" id="IPR038135">
    <property type="entry name" value="Methylthiotransferase_N_sf"/>
</dbReference>
<evidence type="ECO:0000256" key="6">
    <source>
        <dbReference type="ARBA" id="ARBA00023004"/>
    </source>
</evidence>
<dbReference type="PROSITE" id="PS50926">
    <property type="entry name" value="TRAM"/>
    <property type="match status" value="1"/>
</dbReference>
<dbReference type="InterPro" id="IPR005840">
    <property type="entry name" value="Ribosomal_uS12_MeSTrfase_RimO"/>
</dbReference>
<comment type="similarity">
    <text evidence="8">Belongs to the methylthiotransferase family. RimO subfamily.</text>
</comment>
<protein>
    <recommendedName>
        <fullName evidence="8">Ribosomal protein uS12 methylthiotransferase RimO</fullName>
        <shortName evidence="8">uS12 MTTase</shortName>
        <shortName evidence="8">uS12 methylthiotransferase</shortName>
        <ecNumber evidence="8">2.8.4.4</ecNumber>
    </recommendedName>
    <alternativeName>
        <fullName evidence="8">Ribosomal protein uS12 (aspartate-C(3))-methylthiotransferase</fullName>
    </alternativeName>
    <alternativeName>
        <fullName evidence="8">Ribosome maturation factor RimO</fullName>
    </alternativeName>
</protein>
<dbReference type="SFLD" id="SFLDS00029">
    <property type="entry name" value="Radical_SAM"/>
    <property type="match status" value="1"/>
</dbReference>
<dbReference type="PROSITE" id="PS01278">
    <property type="entry name" value="MTTASE_RADICAL"/>
    <property type="match status" value="1"/>
</dbReference>
<dbReference type="GO" id="GO:0051539">
    <property type="term" value="F:4 iron, 4 sulfur cluster binding"/>
    <property type="evidence" value="ECO:0007669"/>
    <property type="project" value="UniProtKB-UniRule"/>
</dbReference>
<dbReference type="GO" id="GO:0006400">
    <property type="term" value="P:tRNA modification"/>
    <property type="evidence" value="ECO:0007669"/>
    <property type="project" value="InterPro"/>
</dbReference>
<sequence length="440" mass="50075">MPHPEHNTSVFLLSLGCSKNTVDSERLQAQAEASGITFTQQAEEAEVILINTCGFIEDAKEESIMEILAAVDMKNAGTVRQVYVMGCLTELYRNELQEELPEVDRFFGTRELPAVLDALGARYHQELYDHRSLLTPPHSSYLKIAEGCSRACSFCSIPKIRGRYLSQPMEQLLREARLLQEKGVKELNLIAQDITVYGVDLYGKQMLNDLLMRLSDMEFRWIRLLYAYPVGFPLEVIDTIGNRSNICNYLDLPLQHCSDPILRSMNRGITKEQSLRLIEEIRNRNPDIRLRTTMIAGYPGETRKEFEEMLEFAGSVRFDRLGCFPYRHEEHSPAYSLIDTVPEEEKQERVSELMELQEEIARKKNEAFVGSLMTLLVDRTEEGEEGLILIGRTEFDAPEVDNECLLESGSPEPSPGTFVQARITGSMAYELHGTVESLME</sequence>
<evidence type="ECO:0000259" key="10">
    <source>
        <dbReference type="PROSITE" id="PS51449"/>
    </source>
</evidence>
<dbReference type="SMART" id="SM00729">
    <property type="entry name" value="Elp3"/>
    <property type="match status" value="1"/>
</dbReference>
<dbReference type="Pfam" id="PF18693">
    <property type="entry name" value="TRAM_2"/>
    <property type="match status" value="1"/>
</dbReference>
<dbReference type="InterPro" id="IPR005839">
    <property type="entry name" value="Methylthiotransferase"/>
</dbReference>
<dbReference type="HAMAP" id="MF_01865">
    <property type="entry name" value="MTTase_RimO"/>
    <property type="match status" value="1"/>
</dbReference>
<proteinExistence type="inferred from homology"/>
<evidence type="ECO:0000256" key="5">
    <source>
        <dbReference type="ARBA" id="ARBA00022723"/>
    </source>
</evidence>
<dbReference type="InterPro" id="IPR058240">
    <property type="entry name" value="rSAM_sf"/>
</dbReference>
<accession>A0A165LEP5</accession>
<dbReference type="GO" id="GO:0005829">
    <property type="term" value="C:cytosol"/>
    <property type="evidence" value="ECO:0007669"/>
    <property type="project" value="TreeGrafter"/>
</dbReference>
<evidence type="ECO:0000256" key="8">
    <source>
        <dbReference type="HAMAP-Rule" id="MF_01865"/>
    </source>
</evidence>
<keyword evidence="3 8" id="KW-0808">Transferase</keyword>
<dbReference type="PROSITE" id="PS51449">
    <property type="entry name" value="MTTASE_N"/>
    <property type="match status" value="1"/>
</dbReference>
<dbReference type="GO" id="GO:0005840">
    <property type="term" value="C:ribosome"/>
    <property type="evidence" value="ECO:0007669"/>
    <property type="project" value="UniProtKB-KW"/>
</dbReference>
<dbReference type="InterPro" id="IPR006638">
    <property type="entry name" value="Elp3/MiaA/NifB-like_rSAM"/>
</dbReference>
<comment type="function">
    <text evidence="8">Catalyzes the methylthiolation of an aspartic acid residue of ribosomal protein uS12.</text>
</comment>
<evidence type="ECO:0000256" key="1">
    <source>
        <dbReference type="ARBA" id="ARBA00022485"/>
    </source>
</evidence>
<evidence type="ECO:0000256" key="4">
    <source>
        <dbReference type="ARBA" id="ARBA00022691"/>
    </source>
</evidence>
<dbReference type="FunFam" id="3.80.30.20:FF:000001">
    <property type="entry name" value="tRNA-2-methylthio-N(6)-dimethylallyladenosine synthase 2"/>
    <property type="match status" value="1"/>
</dbReference>
<dbReference type="InterPro" id="IPR023404">
    <property type="entry name" value="rSAM_horseshoe"/>
</dbReference>
<gene>
    <name evidence="8" type="primary">rimO</name>
    <name evidence="12" type="ORF">A3K90_06815</name>
</gene>
<dbReference type="RefSeq" id="WP_303681734.1">
    <property type="nucleotide sequence ID" value="NZ_LVWG01000032.1"/>
</dbReference>
<keyword evidence="1 8" id="KW-0004">4Fe-4S</keyword>
<dbReference type="GO" id="GO:0035599">
    <property type="term" value="F:aspartic acid methylthiotransferase activity"/>
    <property type="evidence" value="ECO:0007669"/>
    <property type="project" value="TreeGrafter"/>
</dbReference>
<dbReference type="NCBIfam" id="TIGR01125">
    <property type="entry name" value="30S ribosomal protein S12 methylthiotransferase RimO"/>
    <property type="match status" value="1"/>
</dbReference>
<comment type="catalytic activity">
    <reaction evidence="8">
        <text>L-aspartate(89)-[ribosomal protein uS12]-hydrogen + (sulfur carrier)-SH + AH2 + 2 S-adenosyl-L-methionine = 3-methylsulfanyl-L-aspartate(89)-[ribosomal protein uS12]-hydrogen + (sulfur carrier)-H + 5'-deoxyadenosine + L-methionine + A + S-adenosyl-L-homocysteine + 2 H(+)</text>
        <dbReference type="Rhea" id="RHEA:37087"/>
        <dbReference type="Rhea" id="RHEA-COMP:10460"/>
        <dbReference type="Rhea" id="RHEA-COMP:10461"/>
        <dbReference type="Rhea" id="RHEA-COMP:14737"/>
        <dbReference type="Rhea" id="RHEA-COMP:14739"/>
        <dbReference type="ChEBI" id="CHEBI:13193"/>
        <dbReference type="ChEBI" id="CHEBI:15378"/>
        <dbReference type="ChEBI" id="CHEBI:17319"/>
        <dbReference type="ChEBI" id="CHEBI:17499"/>
        <dbReference type="ChEBI" id="CHEBI:29917"/>
        <dbReference type="ChEBI" id="CHEBI:29961"/>
        <dbReference type="ChEBI" id="CHEBI:57844"/>
        <dbReference type="ChEBI" id="CHEBI:57856"/>
        <dbReference type="ChEBI" id="CHEBI:59789"/>
        <dbReference type="ChEBI" id="CHEBI:64428"/>
        <dbReference type="ChEBI" id="CHEBI:73599"/>
        <dbReference type="EC" id="2.8.4.4"/>
    </reaction>
</comment>
<dbReference type="SFLD" id="SFLDG01082">
    <property type="entry name" value="B12-binding_domain_containing"/>
    <property type="match status" value="1"/>
</dbReference>
<feature type="binding site" evidence="8">
    <location>
        <position position="152"/>
    </location>
    <ligand>
        <name>[4Fe-4S] cluster</name>
        <dbReference type="ChEBI" id="CHEBI:49883"/>
        <label>2</label>
        <note>4Fe-4S-S-AdoMet</note>
    </ligand>
</feature>
<dbReference type="CDD" id="cd01335">
    <property type="entry name" value="Radical_SAM"/>
    <property type="match status" value="1"/>
</dbReference>
<feature type="binding site" evidence="8">
    <location>
        <position position="148"/>
    </location>
    <ligand>
        <name>[4Fe-4S] cluster</name>
        <dbReference type="ChEBI" id="CHEBI:49883"/>
        <label>2</label>
        <note>4Fe-4S-S-AdoMet</note>
    </ligand>
</feature>
<dbReference type="Pfam" id="PF04055">
    <property type="entry name" value="Radical_SAM"/>
    <property type="match status" value="1"/>
</dbReference>
<dbReference type="PROSITE" id="PS51918">
    <property type="entry name" value="RADICAL_SAM"/>
    <property type="match status" value="1"/>
</dbReference>
<organism evidence="12 13">
    <name type="scientific">Pelodictyon luteolum</name>
    <dbReference type="NCBI Taxonomy" id="1100"/>
    <lineage>
        <taxon>Bacteria</taxon>
        <taxon>Pseudomonadati</taxon>
        <taxon>Chlorobiota</taxon>
        <taxon>Chlorobiia</taxon>
        <taxon>Chlorobiales</taxon>
        <taxon>Chlorobiaceae</taxon>
        <taxon>Chlorobium/Pelodictyon group</taxon>
        <taxon>Pelodictyon</taxon>
    </lineage>
</organism>
<feature type="binding site" evidence="8">
    <location>
        <position position="87"/>
    </location>
    <ligand>
        <name>[4Fe-4S] cluster</name>
        <dbReference type="ChEBI" id="CHEBI:49883"/>
        <label>1</label>
    </ligand>
</feature>
<evidence type="ECO:0000256" key="7">
    <source>
        <dbReference type="ARBA" id="ARBA00023014"/>
    </source>
</evidence>
<feature type="binding site" evidence="8">
    <location>
        <position position="17"/>
    </location>
    <ligand>
        <name>[4Fe-4S] cluster</name>
        <dbReference type="ChEBI" id="CHEBI:49883"/>
        <label>1</label>
    </ligand>
</feature>
<keyword evidence="4 8" id="KW-0949">S-adenosyl-L-methionine</keyword>
<keyword evidence="2 8" id="KW-0963">Cytoplasm</keyword>
<evidence type="ECO:0000313" key="12">
    <source>
        <dbReference type="EMBL" id="KZK73934.1"/>
    </source>
</evidence>
<feature type="domain" description="Radical SAM core" evidence="11">
    <location>
        <begin position="134"/>
        <end position="363"/>
    </location>
</feature>
<dbReference type="InterPro" id="IPR012340">
    <property type="entry name" value="NA-bd_OB-fold"/>
</dbReference>
<keyword evidence="6 8" id="KW-0408">Iron</keyword>
<evidence type="ECO:0000256" key="3">
    <source>
        <dbReference type="ARBA" id="ARBA00022679"/>
    </source>
</evidence>
<dbReference type="AlphaFoldDB" id="A0A165LEP5"/>
<dbReference type="InterPro" id="IPR013848">
    <property type="entry name" value="Methylthiotransferase_N"/>
</dbReference>
<dbReference type="Gene3D" id="3.80.30.20">
    <property type="entry name" value="tm_1862 like domain"/>
    <property type="match status" value="1"/>
</dbReference>
<name>A0A165LEP5_PELLU</name>
<dbReference type="EC" id="2.8.4.4" evidence="8"/>
<dbReference type="InterPro" id="IPR002792">
    <property type="entry name" value="TRAM_dom"/>
</dbReference>
<comment type="cofactor">
    <cofactor evidence="8">
        <name>[4Fe-4S] cluster</name>
        <dbReference type="ChEBI" id="CHEBI:49883"/>
    </cofactor>
    <text evidence="8">Binds 2 [4Fe-4S] clusters. One cluster is coordinated with 3 cysteines and an exchangeable S-adenosyl-L-methionine.</text>
</comment>
<keyword evidence="12" id="KW-0689">Ribosomal protein</keyword>
<dbReference type="Proteomes" id="UP000076481">
    <property type="component" value="Unassembled WGS sequence"/>
</dbReference>
<keyword evidence="5 8" id="KW-0479">Metal-binding</keyword>
<dbReference type="InterPro" id="IPR007197">
    <property type="entry name" value="rSAM"/>
</dbReference>
<feature type="binding site" evidence="8">
    <location>
        <position position="53"/>
    </location>
    <ligand>
        <name>[4Fe-4S] cluster</name>
        <dbReference type="ChEBI" id="CHEBI:49883"/>
        <label>1</label>
    </ligand>
</feature>
<dbReference type="InterPro" id="IPR020612">
    <property type="entry name" value="Methylthiotransferase_CS"/>
</dbReference>